<dbReference type="Proteomes" id="UP000198546">
    <property type="component" value="Chromosome i"/>
</dbReference>
<dbReference type="EMBL" id="LT629688">
    <property type="protein sequence ID" value="SDD89401.1"/>
    <property type="molecule type" value="Genomic_DNA"/>
</dbReference>
<dbReference type="PANTHER" id="PTHR43377:SF1">
    <property type="entry name" value="BILIVERDIN REDUCTASE A"/>
    <property type="match status" value="1"/>
</dbReference>
<dbReference type="GO" id="GO:0000166">
    <property type="term" value="F:nucleotide binding"/>
    <property type="evidence" value="ECO:0007669"/>
    <property type="project" value="InterPro"/>
</dbReference>
<dbReference type="Pfam" id="PF22725">
    <property type="entry name" value="GFO_IDH_MocA_C3"/>
    <property type="match status" value="1"/>
</dbReference>
<dbReference type="PANTHER" id="PTHR43377">
    <property type="entry name" value="BILIVERDIN REDUCTASE A"/>
    <property type="match status" value="1"/>
</dbReference>
<gene>
    <name evidence="3" type="ORF">SAMN04489747_1999</name>
</gene>
<feature type="domain" description="Gfo/Idh/MocA-like oxidoreductase N-terminal" evidence="1">
    <location>
        <begin position="5"/>
        <end position="116"/>
    </location>
</feature>
<dbReference type="SUPFAM" id="SSF51735">
    <property type="entry name" value="NAD(P)-binding Rossmann-fold domains"/>
    <property type="match status" value="1"/>
</dbReference>
<evidence type="ECO:0000313" key="4">
    <source>
        <dbReference type="Proteomes" id="UP000198546"/>
    </source>
</evidence>
<reference evidence="3 4" key="1">
    <citation type="submission" date="2016-10" db="EMBL/GenBank/DDBJ databases">
        <authorList>
            <person name="de Groot N.N."/>
        </authorList>
    </citation>
    <scope>NUCLEOTIDE SEQUENCE [LARGE SCALE GENOMIC DNA]</scope>
    <source>
        <strain evidence="3 4">MON 2.2</strain>
    </source>
</reference>
<dbReference type="Pfam" id="PF01408">
    <property type="entry name" value="GFO_IDH_MocA"/>
    <property type="match status" value="1"/>
</dbReference>
<name>A0A1G6YGJ1_9ACTN</name>
<keyword evidence="4" id="KW-1185">Reference proteome</keyword>
<accession>A0A1G6YGJ1</accession>
<dbReference type="SUPFAM" id="SSF55347">
    <property type="entry name" value="Glyceraldehyde-3-phosphate dehydrogenase-like, C-terminal domain"/>
    <property type="match status" value="1"/>
</dbReference>
<dbReference type="InterPro" id="IPR051450">
    <property type="entry name" value="Gfo/Idh/MocA_Oxidoreductases"/>
</dbReference>
<protein>
    <submittedName>
        <fullName evidence="3">Myo-inositol 2-dehydrogenase / D-chiro-inositol 1-dehydrogenase</fullName>
    </submittedName>
</protein>
<sequence>MTQTVALIGAGGIAAVHLPAWLALGATVRVHSLNGAEDLVARCGGGTVAATLEEALDGADVVDVCTPTVTHPETVAAAAAAGAHVLCEKPLALTVEAAEEMIATCRAAGVLLYPGHVVRYFPAYATMHAAVAAGEIGQVAVQRFTRTGSRPQADWFADEAVSGGIVLDQMVHDLDFAVWNAGAVREVFARRVDTPRTDEHRGVVSAQVVLTHVSGALSYVTGTWAVPGTTFHTSFEVAGTDGLLTHDSAAHAPLRVSGRPSSAGTGLLPATAGGESPYLTEIREMAAAFAGGPAPRVSAEDGLTAVRLGLAANESLRTGAPVTVATEEGAGA</sequence>
<dbReference type="AlphaFoldDB" id="A0A1G6YGJ1"/>
<dbReference type="RefSeq" id="WP_090592887.1">
    <property type="nucleotide sequence ID" value="NZ_LT629688.1"/>
</dbReference>
<dbReference type="InterPro" id="IPR000683">
    <property type="entry name" value="Gfo/Idh/MocA-like_OxRdtase_N"/>
</dbReference>
<evidence type="ECO:0000259" key="1">
    <source>
        <dbReference type="Pfam" id="PF01408"/>
    </source>
</evidence>
<dbReference type="OrthoDB" id="256869at2"/>
<evidence type="ECO:0000259" key="2">
    <source>
        <dbReference type="Pfam" id="PF22725"/>
    </source>
</evidence>
<evidence type="ECO:0000313" key="3">
    <source>
        <dbReference type="EMBL" id="SDD89401.1"/>
    </source>
</evidence>
<feature type="domain" description="GFO/IDH/MocA-like oxidoreductase" evidence="2">
    <location>
        <begin position="124"/>
        <end position="244"/>
    </location>
</feature>
<dbReference type="STRING" id="675864.SAMN04489747_1999"/>
<dbReference type="InterPro" id="IPR036291">
    <property type="entry name" value="NAD(P)-bd_dom_sf"/>
</dbReference>
<dbReference type="Gene3D" id="3.30.360.10">
    <property type="entry name" value="Dihydrodipicolinate Reductase, domain 2"/>
    <property type="match status" value="1"/>
</dbReference>
<dbReference type="InterPro" id="IPR055170">
    <property type="entry name" value="GFO_IDH_MocA-like_dom"/>
</dbReference>
<proteinExistence type="predicted"/>
<organism evidence="3 4">
    <name type="scientific">Auraticoccus monumenti</name>
    <dbReference type="NCBI Taxonomy" id="675864"/>
    <lineage>
        <taxon>Bacteria</taxon>
        <taxon>Bacillati</taxon>
        <taxon>Actinomycetota</taxon>
        <taxon>Actinomycetes</taxon>
        <taxon>Propionibacteriales</taxon>
        <taxon>Propionibacteriaceae</taxon>
        <taxon>Auraticoccus</taxon>
    </lineage>
</organism>
<dbReference type="Gene3D" id="3.40.50.720">
    <property type="entry name" value="NAD(P)-binding Rossmann-like Domain"/>
    <property type="match status" value="1"/>
</dbReference>